<evidence type="ECO:0000256" key="6">
    <source>
        <dbReference type="ARBA" id="ARBA00022807"/>
    </source>
</evidence>
<dbReference type="STRING" id="645134.A0A0L0HJQ1"/>
<evidence type="ECO:0000259" key="10">
    <source>
        <dbReference type="PROSITE" id="PS50235"/>
    </source>
</evidence>
<feature type="compositionally biased region" description="Polar residues" evidence="8">
    <location>
        <begin position="111"/>
        <end position="134"/>
    </location>
</feature>
<keyword evidence="3 7" id="KW-0645">Protease</keyword>
<sequence length="969" mass="107781">MATPHCLSPKELLKQAEIKEPPNNYSFKAWINSALSLYDKGDLAAKTGELEAAYVHFMKATTIVMDVLPKHRDYRPIDMSFRQAKSKVSEYMVLMEQLKQQLQERHDKQRQALSSSLPTTNSLATPPPLSQSLPNGNGSNGSGSIGNGSSSQRSVVHPDRLLALLKQGSTSVLILDIRPMEEYILGHVKWKMRQNGIQGGVVHIEPDWLASDSLDAGDLERYLTSFGQSSSLSKNLFEARHTFDLIIFLDQSSTSTLGSQYLRRLMEVVCNHDKKKLKQQPALLVGGFDGWDRFVKQSAENWGDWVEIGEGCGRFVVDENQGANGVTGQVALARSAYEYVQSRAQQNASSGYSQKPLSAYPSGQSQQQQKTPQPSPPSSRRPSEPFQNRTNVQLNSATSAMPVIVPVTQSYHQAPLSQFQRFNDPFYNFQHHAKRTLDQSVYPSSLQAVGPRNESLAAYPAVGKNVSGTQSNNTFNYPSPVASVPTALSPRIPPPLPVKPRSNKDVDPSAPAPNIPPLGYHQIINTSPGLPRRPPPVAIAPPALTIRRSSSPSGSPSTARFYGLPPALPPKPRHQLQSSDTNSLQAFSRSTASELSYSQLGGFMGMAGLKNLGNTCFMNSVIQCLGGTVPLARYFLDGSYRKHMNRRNPLGTRGEVTDAFAELVKTMWSGQDGNVVTPTKFKEIIGAHHPSFRGTEQQDSQEFLAFLLDSLHEDLNVARKGNVVPDKEPDEDEEGIPDAVLLDRAWKRYRKLNWSIIVDLFQGILRNRLQCLTCGKTSTTFNPFMYLTLPIPSHNQAGKKNGPVYLQECLDKFVEEEILDGDDAWRCPRCKAPRRSTKRLTIARLPTVLLVHLKRFYFSGPFRNRVDTYVEFPVSSLDLTRYMTQRTGYAPESVYDLYGISNHFGGLNGGHYTASVKNSYKNKWFSFDDSRFSGVDESSLRTPAAYILFYVMNGRRTTDDWWSGGVARM</sequence>
<dbReference type="Proteomes" id="UP000053201">
    <property type="component" value="Unassembled WGS sequence"/>
</dbReference>
<evidence type="ECO:0000256" key="3">
    <source>
        <dbReference type="ARBA" id="ARBA00022670"/>
    </source>
</evidence>
<evidence type="ECO:0000313" key="11">
    <source>
        <dbReference type="EMBL" id="KND01059.1"/>
    </source>
</evidence>
<dbReference type="PANTHER" id="PTHR21646:SF95">
    <property type="entry name" value="UBIQUITIN CARBOXYL-TERMINAL HYDROLASE 4-RELATED"/>
    <property type="match status" value="1"/>
</dbReference>
<dbReference type="PANTHER" id="PTHR21646">
    <property type="entry name" value="UBIQUITIN CARBOXYL-TERMINAL HYDROLASE"/>
    <property type="match status" value="1"/>
</dbReference>
<keyword evidence="4 7" id="KW-0833">Ubl conjugation pathway</keyword>
<feature type="domain" description="USP" evidence="10">
    <location>
        <begin position="607"/>
        <end position="953"/>
    </location>
</feature>
<comment type="catalytic activity">
    <reaction evidence="1 7">
        <text>Thiol-dependent hydrolysis of ester, thioester, amide, peptide and isopeptide bonds formed by the C-terminal Gly of ubiquitin (a 76-residue protein attached to proteins as an intracellular targeting signal).</text>
        <dbReference type="EC" id="3.4.19.12"/>
    </reaction>
</comment>
<dbReference type="InterPro" id="IPR015063">
    <property type="entry name" value="USP8_dimer"/>
</dbReference>
<dbReference type="OrthoDB" id="292964at2759"/>
<dbReference type="InterPro" id="IPR018200">
    <property type="entry name" value="USP_CS"/>
</dbReference>
<keyword evidence="12" id="KW-1185">Reference proteome</keyword>
<dbReference type="SUPFAM" id="SSF140856">
    <property type="entry name" value="USP8 N-terminal domain-like"/>
    <property type="match status" value="1"/>
</dbReference>
<evidence type="ECO:0000256" key="5">
    <source>
        <dbReference type="ARBA" id="ARBA00022801"/>
    </source>
</evidence>
<dbReference type="eggNOG" id="KOG1868">
    <property type="taxonomic scope" value="Eukaryota"/>
</dbReference>
<organism evidence="11 12">
    <name type="scientific">Spizellomyces punctatus (strain DAOM BR117)</name>
    <dbReference type="NCBI Taxonomy" id="645134"/>
    <lineage>
        <taxon>Eukaryota</taxon>
        <taxon>Fungi</taxon>
        <taxon>Fungi incertae sedis</taxon>
        <taxon>Chytridiomycota</taxon>
        <taxon>Chytridiomycota incertae sedis</taxon>
        <taxon>Chytridiomycetes</taxon>
        <taxon>Spizellomycetales</taxon>
        <taxon>Spizellomycetaceae</taxon>
        <taxon>Spizellomyces</taxon>
    </lineage>
</organism>
<dbReference type="PROSITE" id="PS00973">
    <property type="entry name" value="USP_2"/>
    <property type="match status" value="1"/>
</dbReference>
<comment type="similarity">
    <text evidence="2 7">Belongs to the peptidase C19 family.</text>
</comment>
<dbReference type="EMBL" id="KQ257455">
    <property type="protein sequence ID" value="KND01059.1"/>
    <property type="molecule type" value="Genomic_DNA"/>
</dbReference>
<evidence type="ECO:0000256" key="4">
    <source>
        <dbReference type="ARBA" id="ARBA00022786"/>
    </source>
</evidence>
<reference evidence="11 12" key="1">
    <citation type="submission" date="2009-08" db="EMBL/GenBank/DDBJ databases">
        <title>The Genome Sequence of Spizellomyces punctatus strain DAOM BR117.</title>
        <authorList>
            <consortium name="The Broad Institute Genome Sequencing Platform"/>
            <person name="Russ C."/>
            <person name="Cuomo C."/>
            <person name="Shea T."/>
            <person name="Young S.K."/>
            <person name="Zeng Q."/>
            <person name="Koehrsen M."/>
            <person name="Haas B."/>
            <person name="Borodovsky M."/>
            <person name="Guigo R."/>
            <person name="Alvarado L."/>
            <person name="Berlin A."/>
            <person name="Bochicchio J."/>
            <person name="Borenstein D."/>
            <person name="Chapman S."/>
            <person name="Chen Z."/>
            <person name="Engels R."/>
            <person name="Freedman E."/>
            <person name="Gellesch M."/>
            <person name="Goldberg J."/>
            <person name="Griggs A."/>
            <person name="Gujja S."/>
            <person name="Heiman D."/>
            <person name="Hepburn T."/>
            <person name="Howarth C."/>
            <person name="Jen D."/>
            <person name="Larson L."/>
            <person name="Lewis B."/>
            <person name="Mehta T."/>
            <person name="Park D."/>
            <person name="Pearson M."/>
            <person name="Roberts A."/>
            <person name="Saif S."/>
            <person name="Shenoy N."/>
            <person name="Sisk P."/>
            <person name="Stolte C."/>
            <person name="Sykes S."/>
            <person name="Thomson T."/>
            <person name="Walk T."/>
            <person name="White J."/>
            <person name="Yandava C."/>
            <person name="Burger G."/>
            <person name="Gray M.W."/>
            <person name="Holland P.W.H."/>
            <person name="King N."/>
            <person name="Lang F.B.F."/>
            <person name="Roger A.J."/>
            <person name="Ruiz-Trillo I."/>
            <person name="Lander E."/>
            <person name="Nusbaum C."/>
        </authorList>
    </citation>
    <scope>NUCLEOTIDE SEQUENCE [LARGE SCALE GENOMIC DNA]</scope>
    <source>
        <strain evidence="11 12">DAOM BR117</strain>
    </source>
</reference>
<evidence type="ECO:0000256" key="1">
    <source>
        <dbReference type="ARBA" id="ARBA00000707"/>
    </source>
</evidence>
<dbReference type="Pfam" id="PF00443">
    <property type="entry name" value="UCH"/>
    <property type="match status" value="1"/>
</dbReference>
<dbReference type="Gene3D" id="3.40.250.10">
    <property type="entry name" value="Rhodanese-like domain"/>
    <property type="match status" value="1"/>
</dbReference>
<evidence type="ECO:0000256" key="2">
    <source>
        <dbReference type="ARBA" id="ARBA00009085"/>
    </source>
</evidence>
<evidence type="ECO:0000313" key="12">
    <source>
        <dbReference type="Proteomes" id="UP000053201"/>
    </source>
</evidence>
<dbReference type="EC" id="3.4.19.12" evidence="7"/>
<keyword evidence="6 7" id="KW-0788">Thiol protease</keyword>
<evidence type="ECO:0000259" key="9">
    <source>
        <dbReference type="PROSITE" id="PS50206"/>
    </source>
</evidence>
<dbReference type="SUPFAM" id="SSF54001">
    <property type="entry name" value="Cysteine proteinases"/>
    <property type="match status" value="1"/>
</dbReference>
<dbReference type="RefSeq" id="XP_016609098.1">
    <property type="nucleotide sequence ID" value="XM_016752398.1"/>
</dbReference>
<dbReference type="GO" id="GO:0016579">
    <property type="term" value="P:protein deubiquitination"/>
    <property type="evidence" value="ECO:0007669"/>
    <property type="project" value="InterPro"/>
</dbReference>
<dbReference type="InterPro" id="IPR036873">
    <property type="entry name" value="Rhodanese-like_dom_sf"/>
</dbReference>
<dbReference type="InterPro" id="IPR038765">
    <property type="entry name" value="Papain-like_cys_pep_sf"/>
</dbReference>
<dbReference type="VEuPathDB" id="FungiDB:SPPG_04151"/>
<dbReference type="GO" id="GO:0004843">
    <property type="term" value="F:cysteine-type deubiquitinase activity"/>
    <property type="evidence" value="ECO:0007669"/>
    <property type="project" value="UniProtKB-UniRule"/>
</dbReference>
<feature type="region of interest" description="Disordered" evidence="8">
    <location>
        <begin position="348"/>
        <end position="387"/>
    </location>
</feature>
<proteinExistence type="inferred from homology"/>
<keyword evidence="5 7" id="KW-0378">Hydrolase</keyword>
<dbReference type="OMA" id="PFVHTYE"/>
<dbReference type="InterPro" id="IPR001763">
    <property type="entry name" value="Rhodanese-like_dom"/>
</dbReference>
<feature type="non-terminal residue" evidence="11">
    <location>
        <position position="1"/>
    </location>
</feature>
<dbReference type="InterPro" id="IPR050185">
    <property type="entry name" value="Ub_carboxyl-term_hydrolase"/>
</dbReference>
<feature type="domain" description="Rhodanese" evidence="9">
    <location>
        <begin position="168"/>
        <end position="300"/>
    </location>
</feature>
<dbReference type="CDD" id="cd02674">
    <property type="entry name" value="Peptidase_C19R"/>
    <property type="match status" value="1"/>
</dbReference>
<dbReference type="Gene3D" id="1.20.58.80">
    <property type="entry name" value="Phosphotransferase system, lactose/cellobiose-type IIA subunit"/>
    <property type="match status" value="1"/>
</dbReference>
<dbReference type="AlphaFoldDB" id="A0A0L0HJQ1"/>
<feature type="region of interest" description="Disordered" evidence="8">
    <location>
        <begin position="525"/>
        <end position="581"/>
    </location>
</feature>
<dbReference type="InterPro" id="IPR028889">
    <property type="entry name" value="USP"/>
</dbReference>
<gene>
    <name evidence="11" type="ORF">SPPG_04151</name>
</gene>
<name>A0A0L0HJQ1_SPIPD</name>
<dbReference type="PROSITE" id="PS50206">
    <property type="entry name" value="RHODANESE_3"/>
    <property type="match status" value="1"/>
</dbReference>
<dbReference type="GeneID" id="27687618"/>
<evidence type="ECO:0000256" key="7">
    <source>
        <dbReference type="RuleBase" id="RU366025"/>
    </source>
</evidence>
<feature type="region of interest" description="Disordered" evidence="8">
    <location>
        <begin position="102"/>
        <end position="153"/>
    </location>
</feature>
<dbReference type="PROSITE" id="PS50235">
    <property type="entry name" value="USP_3"/>
    <property type="match status" value="1"/>
</dbReference>
<accession>A0A0L0HJQ1</accession>
<dbReference type="Gene3D" id="3.90.70.10">
    <property type="entry name" value="Cysteine proteinases"/>
    <property type="match status" value="1"/>
</dbReference>
<dbReference type="Pfam" id="PF08969">
    <property type="entry name" value="USP8_dimer"/>
    <property type="match status" value="1"/>
</dbReference>
<evidence type="ECO:0000256" key="8">
    <source>
        <dbReference type="SAM" id="MobiDB-lite"/>
    </source>
</evidence>
<dbReference type="PROSITE" id="PS00972">
    <property type="entry name" value="USP_1"/>
    <property type="match status" value="1"/>
</dbReference>
<dbReference type="InterPro" id="IPR001394">
    <property type="entry name" value="Peptidase_C19_UCH"/>
</dbReference>
<feature type="compositionally biased region" description="Low complexity" evidence="8">
    <location>
        <begin position="358"/>
        <end position="372"/>
    </location>
</feature>
<dbReference type="InParanoid" id="A0A0L0HJQ1"/>
<dbReference type="GO" id="GO:0006508">
    <property type="term" value="P:proteolysis"/>
    <property type="evidence" value="ECO:0007669"/>
    <property type="project" value="UniProtKB-KW"/>
</dbReference>
<dbReference type="SUPFAM" id="SSF52821">
    <property type="entry name" value="Rhodanese/Cell cycle control phosphatase"/>
    <property type="match status" value="1"/>
</dbReference>
<protein>
    <recommendedName>
        <fullName evidence="7">Ubiquitin carboxyl-terminal hydrolase</fullName>
        <ecNumber evidence="7">3.4.19.12</ecNumber>
    </recommendedName>
</protein>